<dbReference type="Pfam" id="PF01607">
    <property type="entry name" value="CBM_14"/>
    <property type="match status" value="1"/>
</dbReference>
<gene>
    <name evidence="15" type="ORF">FWK35_00007529</name>
</gene>
<dbReference type="GO" id="GO:0005576">
    <property type="term" value="C:extracellular region"/>
    <property type="evidence" value="ECO:0007669"/>
    <property type="project" value="InterPro"/>
</dbReference>
<dbReference type="PANTHER" id="PTHR11161:SF4">
    <property type="entry name" value="DROP DEAD"/>
    <property type="match status" value="1"/>
</dbReference>
<feature type="transmembrane region" description="Helical" evidence="12">
    <location>
        <begin position="650"/>
        <end position="668"/>
    </location>
</feature>
<reference evidence="15 16" key="1">
    <citation type="submission" date="2019-08" db="EMBL/GenBank/DDBJ databases">
        <title>Whole genome of Aphis craccivora.</title>
        <authorList>
            <person name="Voronova N.V."/>
            <person name="Shulinski R.S."/>
            <person name="Bandarenka Y.V."/>
            <person name="Zhorov D.G."/>
            <person name="Warner D."/>
        </authorList>
    </citation>
    <scope>NUCLEOTIDE SEQUENCE [LARGE SCALE GENOMIC DNA]</scope>
    <source>
        <strain evidence="15">180601</strain>
        <tissue evidence="15">Whole Body</tissue>
    </source>
</reference>
<keyword evidence="10" id="KW-0326">Glycosidase</keyword>
<comment type="similarity">
    <text evidence="2">Belongs to the glycosyl hydrolase 18 family. Chitinase class II subfamily.</text>
</comment>
<evidence type="ECO:0000256" key="5">
    <source>
        <dbReference type="ARBA" id="ARBA00022729"/>
    </source>
</evidence>
<dbReference type="Proteomes" id="UP000478052">
    <property type="component" value="Unassembled WGS sequence"/>
</dbReference>
<dbReference type="InterPro" id="IPR029070">
    <property type="entry name" value="Chitinase_insertion_sf"/>
</dbReference>
<feature type="transmembrane region" description="Helical" evidence="12">
    <location>
        <begin position="716"/>
        <end position="733"/>
    </location>
</feature>
<keyword evidence="9" id="KW-0119">Carbohydrate metabolism</keyword>
<comment type="caution">
    <text evidence="15">The sequence shown here is derived from an EMBL/GenBank/DDBJ whole genome shotgun (WGS) entry which is preliminary data.</text>
</comment>
<feature type="domain" description="GH18" evidence="14">
    <location>
        <begin position="1"/>
        <end position="198"/>
    </location>
</feature>
<keyword evidence="7" id="KW-0146">Chitin degradation</keyword>
<dbReference type="Pfam" id="PF00704">
    <property type="entry name" value="Glyco_hydro_18"/>
    <property type="match status" value="1"/>
</dbReference>
<evidence type="ECO:0000256" key="2">
    <source>
        <dbReference type="ARBA" id="ARBA00009121"/>
    </source>
</evidence>
<evidence type="ECO:0000313" key="16">
    <source>
        <dbReference type="Proteomes" id="UP000478052"/>
    </source>
</evidence>
<dbReference type="GO" id="GO:0016747">
    <property type="term" value="F:acyltransferase activity, transferring groups other than amino-acyl groups"/>
    <property type="evidence" value="ECO:0007669"/>
    <property type="project" value="InterPro"/>
</dbReference>
<dbReference type="OrthoDB" id="4794873at2759"/>
<dbReference type="Gene3D" id="3.10.50.10">
    <property type="match status" value="1"/>
</dbReference>
<dbReference type="SUPFAM" id="SSF57625">
    <property type="entry name" value="Invertebrate chitin-binding proteins"/>
    <property type="match status" value="1"/>
</dbReference>
<evidence type="ECO:0000256" key="7">
    <source>
        <dbReference type="ARBA" id="ARBA00023024"/>
    </source>
</evidence>
<evidence type="ECO:0000256" key="1">
    <source>
        <dbReference type="ARBA" id="ARBA00000822"/>
    </source>
</evidence>
<keyword evidence="8" id="KW-1015">Disulfide bond</keyword>
<dbReference type="AlphaFoldDB" id="A0A6G0Z1I8"/>
<feature type="non-terminal residue" evidence="15">
    <location>
        <position position="1"/>
    </location>
</feature>
<comment type="catalytic activity">
    <reaction evidence="1">
        <text>Random endo-hydrolysis of N-acetyl-beta-D-glucosaminide (1-&gt;4)-beta-linkages in chitin and chitodextrins.</text>
        <dbReference type="EC" id="3.2.1.14"/>
    </reaction>
</comment>
<feature type="transmembrane region" description="Helical" evidence="12">
    <location>
        <begin position="740"/>
        <end position="758"/>
    </location>
</feature>
<feature type="domain" description="Chitin-binding type-2" evidence="13">
    <location>
        <begin position="254"/>
        <end position="310"/>
    </location>
</feature>
<keyword evidence="11" id="KW-0624">Polysaccharide degradation</keyword>
<sequence length="969" mass="109724">YCISNSLADAIHVMAYDLRGNWAGFADVHSPLFRRPSDQYAYEKLNVADGMQLWVDLGCPPNKLVMGVPFYGRTFTLSASNKNYNIGTYINKEAGGGEPGKYTQAVGFLAYYEICEYLQDDNGWTEMWDPIGLCPYTYKGTQWIGYENATSLSYKMEHIKNKGYAGAMTWAVDMDDFHNICGPKNPLIRVLRDSMETYTPPDVQITTTPTPEWLVPPEITTQNKKDSTVQAPTEPTIISVKEPNKDVKTYGQQTTGCKQGEYLPSNYCHKYFMCDHGKLMTFVCQPGTVWNQEELVCDWPSRTTQSNCIEQSTMKELILFVLFSLASAAWAAGLESIPFGFYEELKNIEHNQCSKDVKNMLDGVKNLDKWALEMIDSSAKMPSGILRGNLNQYGDFDECINVIDNNGMSGQYCLVAIQLKNPVFSNYISAYHQVKNNLTDPGHRLPKFSTVYWGICVPSSCDPDDVAFAANSTALKFQHVEVLVENDMCQVKRIPKKSTDFDWVRFWVAIFILMMSMFGQGAICTPDELDPDVERTAPLMLRISRVLRKSFAIRPNFKSLFISPTRDGFKSIQGIRALNMVALLLCHMVMAKMFLPYLNKTEMSENMSKPWLITGRVAYLYTDSFLVISGLLAAYTLSKFSPVKSIISRYIRLTATLVTVMIICAKYLPQMSYGPMWNMVITRHSDLCYKNWWRNLLYIQNLFGFKNMCLTHTHQLAIDFQLFIMAIPLIYLLRKSKAVALFVIAAIMSASTILRYQAVKNNDLATVVYFGSNISQLNRTFDLTYTLPTHRATVYLMGFLVGYWMQQRGRLNISNAQVKKAWLVATACGLLAVFGPYQLSNMNYVYNNTHLAIFNAIAPILWSVFILWCIIATDNGNGGWFGRLLCCKPFTMLSKISYAVYLVQYPVFFYFVGSTRGPSLHTTATMFDVGQMILIAGLSIFLTLAIDIPFQKIGKHVTERGSNDKVKSL</sequence>
<keyword evidence="5" id="KW-0732">Signal</keyword>
<dbReference type="PROSITE" id="PS51910">
    <property type="entry name" value="GH18_2"/>
    <property type="match status" value="1"/>
</dbReference>
<dbReference type="SMART" id="SM00494">
    <property type="entry name" value="ChtBD2"/>
    <property type="match status" value="1"/>
</dbReference>
<feature type="transmembrane region" description="Helical" evidence="12">
    <location>
        <begin position="821"/>
        <end position="839"/>
    </location>
</feature>
<dbReference type="FunFam" id="3.10.50.10:FF:000004">
    <property type="entry name" value="Chitinase 5"/>
    <property type="match status" value="1"/>
</dbReference>
<dbReference type="GO" id="GO:0008061">
    <property type="term" value="F:chitin binding"/>
    <property type="evidence" value="ECO:0007669"/>
    <property type="project" value="UniProtKB-KW"/>
</dbReference>
<dbReference type="Gene3D" id="2.170.140.10">
    <property type="entry name" value="Chitin binding domain"/>
    <property type="match status" value="1"/>
</dbReference>
<feature type="transmembrane region" description="Helical" evidence="12">
    <location>
        <begin position="577"/>
        <end position="598"/>
    </location>
</feature>
<dbReference type="SMART" id="SM00636">
    <property type="entry name" value="Glyco_18"/>
    <property type="match status" value="1"/>
</dbReference>
<evidence type="ECO:0000256" key="11">
    <source>
        <dbReference type="ARBA" id="ARBA00023326"/>
    </source>
</evidence>
<feature type="transmembrane region" description="Helical" evidence="12">
    <location>
        <begin position="851"/>
        <end position="871"/>
    </location>
</feature>
<dbReference type="Gene3D" id="3.20.20.80">
    <property type="entry name" value="Glycosidases"/>
    <property type="match status" value="1"/>
</dbReference>
<evidence type="ECO:0000256" key="3">
    <source>
        <dbReference type="ARBA" id="ARBA00012729"/>
    </source>
</evidence>
<evidence type="ECO:0000256" key="9">
    <source>
        <dbReference type="ARBA" id="ARBA00023277"/>
    </source>
</evidence>
<keyword evidence="12" id="KW-1133">Transmembrane helix</keyword>
<dbReference type="EMBL" id="VUJU01001699">
    <property type="protein sequence ID" value="KAF0764201.1"/>
    <property type="molecule type" value="Genomic_DNA"/>
</dbReference>
<dbReference type="GO" id="GO:0000272">
    <property type="term" value="P:polysaccharide catabolic process"/>
    <property type="evidence" value="ECO:0007669"/>
    <property type="project" value="UniProtKB-KW"/>
</dbReference>
<dbReference type="PANTHER" id="PTHR11161">
    <property type="entry name" value="O-ACYLTRANSFERASE"/>
    <property type="match status" value="1"/>
</dbReference>
<dbReference type="InterPro" id="IPR052728">
    <property type="entry name" value="O2_lipid_transport_reg"/>
</dbReference>
<dbReference type="InterPro" id="IPR011583">
    <property type="entry name" value="Chitinase_II/V-like_cat"/>
</dbReference>
<protein>
    <recommendedName>
        <fullName evidence="3">chitinase</fullName>
        <ecNumber evidence="3">3.2.1.14</ecNumber>
    </recommendedName>
</protein>
<dbReference type="SMART" id="SM00703">
    <property type="entry name" value="NRF"/>
    <property type="match status" value="1"/>
</dbReference>
<accession>A0A6G0Z1I8</accession>
<evidence type="ECO:0000256" key="4">
    <source>
        <dbReference type="ARBA" id="ARBA00022669"/>
    </source>
</evidence>
<dbReference type="GO" id="GO:0008843">
    <property type="term" value="F:endochitinase activity"/>
    <property type="evidence" value="ECO:0007669"/>
    <property type="project" value="UniProtKB-EC"/>
</dbReference>
<dbReference type="SUPFAM" id="SSF54556">
    <property type="entry name" value="Chitinase insertion domain"/>
    <property type="match status" value="1"/>
</dbReference>
<evidence type="ECO:0000256" key="10">
    <source>
        <dbReference type="ARBA" id="ARBA00023295"/>
    </source>
</evidence>
<evidence type="ECO:0000313" key="15">
    <source>
        <dbReference type="EMBL" id="KAF0764201.1"/>
    </source>
</evidence>
<name>A0A6G0Z1I8_APHCR</name>
<dbReference type="InterPro" id="IPR001223">
    <property type="entry name" value="Glyco_hydro18_cat"/>
</dbReference>
<feature type="transmembrane region" description="Helical" evidence="12">
    <location>
        <begin position="618"/>
        <end position="638"/>
    </location>
</feature>
<keyword evidence="16" id="KW-1185">Reference proteome</keyword>
<keyword evidence="4" id="KW-0147">Chitin-binding</keyword>
<feature type="transmembrane region" description="Helical" evidence="12">
    <location>
        <begin position="785"/>
        <end position="805"/>
    </location>
</feature>
<keyword evidence="6" id="KW-0378">Hydrolase</keyword>
<dbReference type="SUPFAM" id="SSF51445">
    <property type="entry name" value="(Trans)glycosidases"/>
    <property type="match status" value="1"/>
</dbReference>
<keyword evidence="12" id="KW-0472">Membrane</keyword>
<organism evidence="15 16">
    <name type="scientific">Aphis craccivora</name>
    <name type="common">Cowpea aphid</name>
    <dbReference type="NCBI Taxonomy" id="307492"/>
    <lineage>
        <taxon>Eukaryota</taxon>
        <taxon>Metazoa</taxon>
        <taxon>Ecdysozoa</taxon>
        <taxon>Arthropoda</taxon>
        <taxon>Hexapoda</taxon>
        <taxon>Insecta</taxon>
        <taxon>Pterygota</taxon>
        <taxon>Neoptera</taxon>
        <taxon>Paraneoptera</taxon>
        <taxon>Hemiptera</taxon>
        <taxon>Sternorrhyncha</taxon>
        <taxon>Aphidomorpha</taxon>
        <taxon>Aphidoidea</taxon>
        <taxon>Aphididae</taxon>
        <taxon>Aphidini</taxon>
        <taxon>Aphis</taxon>
        <taxon>Aphis</taxon>
    </lineage>
</organism>
<feature type="transmembrane region" description="Helical" evidence="12">
    <location>
        <begin position="892"/>
        <end position="912"/>
    </location>
</feature>
<feature type="transmembrane region" description="Helical" evidence="12">
    <location>
        <begin position="932"/>
        <end position="950"/>
    </location>
</feature>
<dbReference type="InterPro" id="IPR017853">
    <property type="entry name" value="GH"/>
</dbReference>
<evidence type="ECO:0000259" key="13">
    <source>
        <dbReference type="PROSITE" id="PS50940"/>
    </source>
</evidence>
<dbReference type="InterPro" id="IPR006621">
    <property type="entry name" value="Nose-resist-to-fluoxetine_N"/>
</dbReference>
<dbReference type="EC" id="3.2.1.14" evidence="3"/>
<dbReference type="Pfam" id="PF20146">
    <property type="entry name" value="NRF"/>
    <property type="match status" value="1"/>
</dbReference>
<dbReference type="InterPro" id="IPR036508">
    <property type="entry name" value="Chitin-bd_dom_sf"/>
</dbReference>
<dbReference type="GO" id="GO:0006032">
    <property type="term" value="P:chitin catabolic process"/>
    <property type="evidence" value="ECO:0007669"/>
    <property type="project" value="UniProtKB-KW"/>
</dbReference>
<proteinExistence type="inferred from homology"/>
<dbReference type="Pfam" id="PF01757">
    <property type="entry name" value="Acyl_transf_3"/>
    <property type="match status" value="1"/>
</dbReference>
<evidence type="ECO:0000256" key="6">
    <source>
        <dbReference type="ARBA" id="ARBA00022801"/>
    </source>
</evidence>
<keyword evidence="12" id="KW-0812">Transmembrane</keyword>
<evidence type="ECO:0000256" key="12">
    <source>
        <dbReference type="SAM" id="Phobius"/>
    </source>
</evidence>
<dbReference type="InterPro" id="IPR002656">
    <property type="entry name" value="Acyl_transf_3_dom"/>
</dbReference>
<evidence type="ECO:0000259" key="14">
    <source>
        <dbReference type="PROSITE" id="PS51910"/>
    </source>
</evidence>
<dbReference type="PROSITE" id="PS50940">
    <property type="entry name" value="CHIT_BIND_II"/>
    <property type="match status" value="1"/>
</dbReference>
<evidence type="ECO:0000256" key="8">
    <source>
        <dbReference type="ARBA" id="ARBA00023157"/>
    </source>
</evidence>
<dbReference type="InterPro" id="IPR002557">
    <property type="entry name" value="Chitin-bd_dom"/>
</dbReference>